<keyword evidence="1" id="KW-0812">Transmembrane</keyword>
<protein>
    <recommendedName>
        <fullName evidence="4">DUF3592 domain-containing protein</fullName>
    </recommendedName>
</protein>
<keyword evidence="3" id="KW-1185">Reference proteome</keyword>
<accession>A0A401U7I7</accession>
<reference evidence="2 3" key="1">
    <citation type="submission" date="2018-11" db="EMBL/GenBank/DDBJ databases">
        <title>Chryseotalea sanarue gen. nov., sp., nov., a member of the family Cytophagaceae, isolated from a brackish lake in Hamamatsu Japan.</title>
        <authorList>
            <person name="Maejima Y."/>
            <person name="Iino T."/>
            <person name="Muraguchi Y."/>
            <person name="Fukuda K."/>
            <person name="Ohkuma M."/>
            <person name="Moriuchi R."/>
            <person name="Dohra H."/>
            <person name="Kimbara K."/>
            <person name="Shintani M."/>
        </authorList>
    </citation>
    <scope>NUCLEOTIDE SEQUENCE [LARGE SCALE GENOMIC DNA]</scope>
    <source>
        <strain evidence="2 3">Ys</strain>
    </source>
</reference>
<evidence type="ECO:0000256" key="1">
    <source>
        <dbReference type="SAM" id="Phobius"/>
    </source>
</evidence>
<sequence length="283" mass="32376">MALGDFESLEEIFENKKVDQGTHPTRYLAPFAIIPGVIIVFLLTFHQSNRKSKELEANGVLTKGRVIDGQSQKTTRRFQTNTSYSIKVLYQDSKKTKHKFEASVSSSTFRNVYKGSVVDVVYSKNYPGLAKVISDIDELSKYKYIPKETVKAENLIAILTSKIRPDSVLQYLNSINYEWEKGKEANYYQNERLNLAVKIFPDEGEIVYVERTLLLMANQSETFENSLGKSGFNKKAQEVNGKSEEVYYNDKYLITKEPMKSDINSADFLSSSSFMVYHLIKLE</sequence>
<dbReference type="Proteomes" id="UP000288227">
    <property type="component" value="Unassembled WGS sequence"/>
</dbReference>
<dbReference type="AlphaFoldDB" id="A0A401U7I7"/>
<evidence type="ECO:0000313" key="2">
    <source>
        <dbReference type="EMBL" id="GCC50846.1"/>
    </source>
</evidence>
<comment type="caution">
    <text evidence="2">The sequence shown here is derived from an EMBL/GenBank/DDBJ whole genome shotgun (WGS) entry which is preliminary data.</text>
</comment>
<keyword evidence="1" id="KW-0472">Membrane</keyword>
<proteinExistence type="predicted"/>
<evidence type="ECO:0008006" key="4">
    <source>
        <dbReference type="Google" id="ProtNLM"/>
    </source>
</evidence>
<gene>
    <name evidence="2" type="ORF">SanaruYs_10650</name>
</gene>
<name>A0A401U7I7_9BACT</name>
<dbReference type="EMBL" id="BHXQ01000002">
    <property type="protein sequence ID" value="GCC50846.1"/>
    <property type="molecule type" value="Genomic_DNA"/>
</dbReference>
<organism evidence="2 3">
    <name type="scientific">Chryseotalea sanaruensis</name>
    <dbReference type="NCBI Taxonomy" id="2482724"/>
    <lineage>
        <taxon>Bacteria</taxon>
        <taxon>Pseudomonadati</taxon>
        <taxon>Bacteroidota</taxon>
        <taxon>Cytophagia</taxon>
        <taxon>Cytophagales</taxon>
        <taxon>Chryseotaleaceae</taxon>
        <taxon>Chryseotalea</taxon>
    </lineage>
</organism>
<feature type="transmembrane region" description="Helical" evidence="1">
    <location>
        <begin position="27"/>
        <end position="45"/>
    </location>
</feature>
<keyword evidence="1" id="KW-1133">Transmembrane helix</keyword>
<evidence type="ECO:0000313" key="3">
    <source>
        <dbReference type="Proteomes" id="UP000288227"/>
    </source>
</evidence>